<evidence type="ECO:0000259" key="8">
    <source>
        <dbReference type="SMART" id="SM00645"/>
    </source>
</evidence>
<keyword evidence="10" id="KW-1185">Reference proteome</keyword>
<dbReference type="PROSITE" id="PS00639">
    <property type="entry name" value="THIOL_PROTEASE_HIS"/>
    <property type="match status" value="1"/>
</dbReference>
<keyword evidence="6" id="KW-1015">Disulfide bond</keyword>
<dbReference type="PANTHER" id="PTHR12411">
    <property type="entry name" value="CYSTEINE PROTEASE FAMILY C1-RELATED"/>
    <property type="match status" value="1"/>
</dbReference>
<evidence type="ECO:0000256" key="2">
    <source>
        <dbReference type="ARBA" id="ARBA00022670"/>
    </source>
</evidence>
<keyword evidence="4" id="KW-0378">Hydrolase</keyword>
<feature type="chain" id="PRO_5046884711" description="Peptidase C1A papain C-terminal domain-containing protein" evidence="7">
    <location>
        <begin position="17"/>
        <end position="330"/>
    </location>
</feature>
<dbReference type="InterPro" id="IPR025660">
    <property type="entry name" value="Pept_his_AS"/>
</dbReference>
<keyword evidence="2" id="KW-0645">Protease</keyword>
<evidence type="ECO:0000256" key="3">
    <source>
        <dbReference type="ARBA" id="ARBA00022729"/>
    </source>
</evidence>
<evidence type="ECO:0000313" key="9">
    <source>
        <dbReference type="EMBL" id="BES94237.1"/>
    </source>
</evidence>
<feature type="signal peptide" evidence="7">
    <location>
        <begin position="1"/>
        <end position="16"/>
    </location>
</feature>
<dbReference type="Proteomes" id="UP001307889">
    <property type="component" value="Chromosome 5"/>
</dbReference>
<dbReference type="InterPro" id="IPR013128">
    <property type="entry name" value="Peptidase_C1A"/>
</dbReference>
<dbReference type="PROSITE" id="PS00139">
    <property type="entry name" value="THIOL_PROTEASE_CYS"/>
    <property type="match status" value="1"/>
</dbReference>
<reference evidence="9 10" key="1">
    <citation type="submission" date="2023-09" db="EMBL/GenBank/DDBJ databases">
        <title>Nesidiocoris tenuis whole genome shotgun sequence.</title>
        <authorList>
            <person name="Shibata T."/>
            <person name="Shimoda M."/>
            <person name="Kobayashi T."/>
            <person name="Uehara T."/>
        </authorList>
    </citation>
    <scope>NUCLEOTIDE SEQUENCE [LARGE SCALE GENOMIC DNA]</scope>
    <source>
        <strain evidence="9 10">Japan</strain>
    </source>
</reference>
<dbReference type="SUPFAM" id="SSF54001">
    <property type="entry name" value="Cysteine proteinases"/>
    <property type="match status" value="1"/>
</dbReference>
<evidence type="ECO:0000256" key="4">
    <source>
        <dbReference type="ARBA" id="ARBA00022801"/>
    </source>
</evidence>
<accession>A0ABN7AUV2</accession>
<evidence type="ECO:0000256" key="7">
    <source>
        <dbReference type="SAM" id="SignalP"/>
    </source>
</evidence>
<dbReference type="Pfam" id="PF00112">
    <property type="entry name" value="Peptidase_C1"/>
    <property type="match status" value="1"/>
</dbReference>
<comment type="similarity">
    <text evidence="1">Belongs to the peptidase C1 family.</text>
</comment>
<proteinExistence type="inferred from homology"/>
<dbReference type="Pfam" id="PF08127">
    <property type="entry name" value="Propeptide_C1"/>
    <property type="match status" value="1"/>
</dbReference>
<dbReference type="PRINTS" id="PR00705">
    <property type="entry name" value="PAPAIN"/>
</dbReference>
<protein>
    <recommendedName>
        <fullName evidence="8">Peptidase C1A papain C-terminal domain-containing protein</fullName>
    </recommendedName>
</protein>
<dbReference type="InterPro" id="IPR038765">
    <property type="entry name" value="Papain-like_cys_pep_sf"/>
</dbReference>
<evidence type="ECO:0000313" key="10">
    <source>
        <dbReference type="Proteomes" id="UP001307889"/>
    </source>
</evidence>
<feature type="domain" description="Peptidase C1A papain C-terminal" evidence="8">
    <location>
        <begin position="78"/>
        <end position="328"/>
    </location>
</feature>
<dbReference type="Gene3D" id="3.90.70.10">
    <property type="entry name" value="Cysteine proteinases"/>
    <property type="match status" value="1"/>
</dbReference>
<organism evidence="9 10">
    <name type="scientific">Nesidiocoris tenuis</name>
    <dbReference type="NCBI Taxonomy" id="355587"/>
    <lineage>
        <taxon>Eukaryota</taxon>
        <taxon>Metazoa</taxon>
        <taxon>Ecdysozoa</taxon>
        <taxon>Arthropoda</taxon>
        <taxon>Hexapoda</taxon>
        <taxon>Insecta</taxon>
        <taxon>Pterygota</taxon>
        <taxon>Neoptera</taxon>
        <taxon>Paraneoptera</taxon>
        <taxon>Hemiptera</taxon>
        <taxon>Heteroptera</taxon>
        <taxon>Panheteroptera</taxon>
        <taxon>Cimicomorpha</taxon>
        <taxon>Miridae</taxon>
        <taxon>Dicyphina</taxon>
        <taxon>Nesidiocoris</taxon>
    </lineage>
</organism>
<dbReference type="SMART" id="SM00645">
    <property type="entry name" value="Pept_C1"/>
    <property type="match status" value="1"/>
</dbReference>
<dbReference type="CDD" id="cd02620">
    <property type="entry name" value="Peptidase_C1A_CathepsinB"/>
    <property type="match status" value="1"/>
</dbReference>
<evidence type="ECO:0000256" key="1">
    <source>
        <dbReference type="ARBA" id="ARBA00008455"/>
    </source>
</evidence>
<evidence type="ECO:0000256" key="6">
    <source>
        <dbReference type="ARBA" id="ARBA00023157"/>
    </source>
</evidence>
<dbReference type="InterPro" id="IPR000169">
    <property type="entry name" value="Pept_cys_AS"/>
</dbReference>
<gene>
    <name evidence="9" type="ORF">NTJ_07046</name>
</gene>
<dbReference type="InterPro" id="IPR012599">
    <property type="entry name" value="Propeptide_C1A"/>
</dbReference>
<sequence>MKLLIVALAFVATAYAGSYNILNMEDIINKVNQAHTTWTAGHNFAPDTPVSYYKNLMGVKAMTNGRRLTMKSYSGTQIPEEFDARKQWPECPTISHLLDQGNCGSCWAVAGASAFSDRLCIASNGTFTTPLSVEELLSCCDECGDGCNGGYPASAWEYFVENGLSTGGDYDSKVGCLPYTIQPCEHHTTGKRPQCSALPESDTPECQRQCQNSQYKTDFRKDHHKAKSSYGFYSNEAVQEDILKYGSAEASFDVYADFVAYKSGVYQHVTGSYLGGHAVRVIGWGVEKGTPYWLVANSWNSDWGDNGTFKIIRGTDDCGFEDGIVAGVPA</sequence>
<dbReference type="EMBL" id="AP028913">
    <property type="protein sequence ID" value="BES94237.1"/>
    <property type="molecule type" value="Genomic_DNA"/>
</dbReference>
<keyword evidence="5" id="KW-0788">Thiol protease</keyword>
<keyword evidence="3 7" id="KW-0732">Signal</keyword>
<evidence type="ECO:0000256" key="5">
    <source>
        <dbReference type="ARBA" id="ARBA00022807"/>
    </source>
</evidence>
<name>A0ABN7AUV2_9HEMI</name>
<dbReference type="InterPro" id="IPR000668">
    <property type="entry name" value="Peptidase_C1A_C"/>
</dbReference>